<keyword evidence="3" id="KW-1185">Reference proteome</keyword>
<gene>
    <name evidence="2" type="ORF">CBR_g51317</name>
</gene>
<dbReference type="Gramene" id="GBG90811">
    <property type="protein sequence ID" value="GBG90811"/>
    <property type="gene ID" value="CBR_g51317"/>
</dbReference>
<evidence type="ECO:0000313" key="2">
    <source>
        <dbReference type="EMBL" id="GBG90811.1"/>
    </source>
</evidence>
<feature type="region of interest" description="Disordered" evidence="1">
    <location>
        <begin position="473"/>
        <end position="501"/>
    </location>
</feature>
<evidence type="ECO:0000313" key="3">
    <source>
        <dbReference type="Proteomes" id="UP000265515"/>
    </source>
</evidence>
<dbReference type="Proteomes" id="UP000265515">
    <property type="component" value="Unassembled WGS sequence"/>
</dbReference>
<accession>A0A388M8D1</accession>
<name>A0A388M8D1_CHABU</name>
<feature type="compositionally biased region" description="Low complexity" evidence="1">
    <location>
        <begin position="481"/>
        <end position="501"/>
    </location>
</feature>
<proteinExistence type="predicted"/>
<protein>
    <submittedName>
        <fullName evidence="2">Uncharacterized protein</fullName>
    </submittedName>
</protein>
<evidence type="ECO:0000256" key="1">
    <source>
        <dbReference type="SAM" id="MobiDB-lite"/>
    </source>
</evidence>
<dbReference type="AlphaFoldDB" id="A0A388M8D1"/>
<organism evidence="2 3">
    <name type="scientific">Chara braunii</name>
    <name type="common">Braun's stonewort</name>
    <dbReference type="NCBI Taxonomy" id="69332"/>
    <lineage>
        <taxon>Eukaryota</taxon>
        <taxon>Viridiplantae</taxon>
        <taxon>Streptophyta</taxon>
        <taxon>Charophyceae</taxon>
        <taxon>Charales</taxon>
        <taxon>Characeae</taxon>
        <taxon>Chara</taxon>
    </lineage>
</organism>
<comment type="caution">
    <text evidence="2">The sequence shown here is derived from an EMBL/GenBank/DDBJ whole genome shotgun (WGS) entry which is preliminary data.</text>
</comment>
<reference evidence="2 3" key="1">
    <citation type="journal article" date="2018" name="Cell">
        <title>The Chara Genome: Secondary Complexity and Implications for Plant Terrestrialization.</title>
        <authorList>
            <person name="Nishiyama T."/>
            <person name="Sakayama H."/>
            <person name="Vries J.D."/>
            <person name="Buschmann H."/>
            <person name="Saint-Marcoux D."/>
            <person name="Ullrich K.K."/>
            <person name="Haas F.B."/>
            <person name="Vanderstraeten L."/>
            <person name="Becker D."/>
            <person name="Lang D."/>
            <person name="Vosolsobe S."/>
            <person name="Rombauts S."/>
            <person name="Wilhelmsson P.K.I."/>
            <person name="Janitza P."/>
            <person name="Kern R."/>
            <person name="Heyl A."/>
            <person name="Rumpler F."/>
            <person name="Villalobos L.I.A.C."/>
            <person name="Clay J.M."/>
            <person name="Skokan R."/>
            <person name="Toyoda A."/>
            <person name="Suzuki Y."/>
            <person name="Kagoshima H."/>
            <person name="Schijlen E."/>
            <person name="Tajeshwar N."/>
            <person name="Catarino B."/>
            <person name="Hetherington A.J."/>
            <person name="Saltykova A."/>
            <person name="Bonnot C."/>
            <person name="Breuninger H."/>
            <person name="Symeonidi A."/>
            <person name="Radhakrishnan G.V."/>
            <person name="Van Nieuwerburgh F."/>
            <person name="Deforce D."/>
            <person name="Chang C."/>
            <person name="Karol K.G."/>
            <person name="Hedrich R."/>
            <person name="Ulvskov P."/>
            <person name="Glockner G."/>
            <person name="Delwiche C.F."/>
            <person name="Petrasek J."/>
            <person name="Van de Peer Y."/>
            <person name="Friml J."/>
            <person name="Beilby M."/>
            <person name="Dolan L."/>
            <person name="Kohara Y."/>
            <person name="Sugano S."/>
            <person name="Fujiyama A."/>
            <person name="Delaux P.-M."/>
            <person name="Quint M."/>
            <person name="TheiBen G."/>
            <person name="Hagemann M."/>
            <person name="Harholt J."/>
            <person name="Dunand C."/>
            <person name="Zachgo S."/>
            <person name="Langdale J."/>
            <person name="Maumus F."/>
            <person name="Straeten D.V.D."/>
            <person name="Gould S.B."/>
            <person name="Rensing S.A."/>
        </authorList>
    </citation>
    <scope>NUCLEOTIDE SEQUENCE [LARGE SCALE GENOMIC DNA]</scope>
    <source>
        <strain evidence="2 3">S276</strain>
    </source>
</reference>
<dbReference type="EMBL" id="BFEA01000843">
    <property type="protein sequence ID" value="GBG90811.1"/>
    <property type="molecule type" value="Genomic_DNA"/>
</dbReference>
<sequence>MQRKARLESRAHELGRLERLDESTLDPVVCVLRGALLSVAEAQSVQQELLADLVTDQKQILAELRGPCTMVRPPQFAVVPLAAAGPSSMPQRTGQTFCPMFGMPSPGGLVATSGPVHSVSVVPSTTVVTTVPLSSQAQVSMQQPVSVAMQLLQQAPGPMQPMQWMPKIALMSLKPFSGGKKKEEDLDIWVRIVLTYVRHKLTRSEQEVVVAAYFLEGSTTRWLNGLVQQQGYSQNFDAWAQSQTLEEFIRSVYNRWHDPQGAQKATDAIKSLCSRRFKNVRELTDAVERLIVVPGVRFDQQVLLTDYLRCLPSEERTKLVDEAYVEQHTFASFSKKALDIEAKLGSAHQAPNDGRKRLPQDWKKKGQLMFVDHDGQMTEIDDYSDLGEFTEHDGGGETSDGGVVAFIKEKARGSGKKKVVWSTGQGDQGTPAWVKIGLEYEVWRDRVARGTCMNCGNYDHTSRTCRGKKITTKVTSPTGVGLSSNPGSVSASSSQGNTSGQ</sequence>